<proteinExistence type="predicted"/>
<accession>A0A2P6VRL0</accession>
<reference evidence="2 3" key="1">
    <citation type="journal article" date="2018" name="Plant J.">
        <title>Genome sequences of Chlorella sorokiniana UTEX 1602 and Micractinium conductrix SAG 241.80: implications to maltose excretion by a green alga.</title>
        <authorList>
            <person name="Arriola M.B."/>
            <person name="Velmurugan N."/>
            <person name="Zhang Y."/>
            <person name="Plunkett M.H."/>
            <person name="Hondzo H."/>
            <person name="Barney B.M."/>
        </authorList>
    </citation>
    <scope>NUCLEOTIDE SEQUENCE [LARGE SCALE GENOMIC DNA]</scope>
    <source>
        <strain evidence="2 3">SAG 241.80</strain>
    </source>
</reference>
<feature type="compositionally biased region" description="Low complexity" evidence="1">
    <location>
        <begin position="273"/>
        <end position="291"/>
    </location>
</feature>
<dbReference type="AlphaFoldDB" id="A0A2P6VRL0"/>
<evidence type="ECO:0000313" key="3">
    <source>
        <dbReference type="Proteomes" id="UP000239649"/>
    </source>
</evidence>
<feature type="compositionally biased region" description="Low complexity" evidence="1">
    <location>
        <begin position="71"/>
        <end position="85"/>
    </location>
</feature>
<protein>
    <submittedName>
        <fullName evidence="2">Uncharacterized protein</fullName>
    </submittedName>
</protein>
<feature type="compositionally biased region" description="Low complexity" evidence="1">
    <location>
        <begin position="197"/>
        <end position="232"/>
    </location>
</feature>
<feature type="region of interest" description="Disordered" evidence="1">
    <location>
        <begin position="263"/>
        <end position="291"/>
    </location>
</feature>
<dbReference type="PANTHER" id="PTHR35127">
    <property type="entry name" value="OS03G0736900 PROTEIN"/>
    <property type="match status" value="1"/>
</dbReference>
<evidence type="ECO:0000256" key="1">
    <source>
        <dbReference type="SAM" id="MobiDB-lite"/>
    </source>
</evidence>
<dbReference type="Proteomes" id="UP000239649">
    <property type="component" value="Unassembled WGS sequence"/>
</dbReference>
<evidence type="ECO:0000313" key="2">
    <source>
        <dbReference type="EMBL" id="PSC76707.1"/>
    </source>
</evidence>
<feature type="region of interest" description="Disordered" evidence="1">
    <location>
        <begin position="187"/>
        <end position="234"/>
    </location>
</feature>
<keyword evidence="3" id="KW-1185">Reference proteome</keyword>
<name>A0A2P6VRL0_9CHLO</name>
<dbReference type="OrthoDB" id="512720at2759"/>
<gene>
    <name evidence="2" type="ORF">C2E20_0254</name>
</gene>
<sequence length="394" mass="40857">MAASFAPAVCPMASVCSGLPRGHAARAAGAQGALASAAQAAPLTPPRRLSIRTHAMGPTAAAAAAAATLVPATQPASPARTSSSTLHHHHHTSSAADLAVYHFSQRRAGTAAEWFQAAVREVVRQVETEAPFLQTVQLRVDGAPQLETHSVAESVVAAPELWQGIAQHVSQASPDVVLLVQRVSPHAADSPQGAMDAANAAAQQQHHQQHAQQQHMQQQTGSPPGSPRSPRTMAAEEACRRLVTTGLADSILQGKVGNCCDGSGHAHDHPHSHAAASEAEQRPTAAAPGAAVARPLPLPAIVPFAPARRTVRAAALPGEAPARSKTRSACQQSAAYWGVVVQSRSGLHTGTEGCYLLRTVRSESGAGCSCTHFSLTRTSAGEHLEAQFVQSWLV</sequence>
<feature type="region of interest" description="Disordered" evidence="1">
    <location>
        <begin position="71"/>
        <end position="91"/>
    </location>
</feature>
<comment type="caution">
    <text evidence="2">The sequence shown here is derived from an EMBL/GenBank/DDBJ whole genome shotgun (WGS) entry which is preliminary data.</text>
</comment>
<dbReference type="PANTHER" id="PTHR35127:SF1">
    <property type="entry name" value="GENOME ASSEMBLY, CHROMOSOME: A10"/>
    <property type="match status" value="1"/>
</dbReference>
<organism evidence="2 3">
    <name type="scientific">Micractinium conductrix</name>
    <dbReference type="NCBI Taxonomy" id="554055"/>
    <lineage>
        <taxon>Eukaryota</taxon>
        <taxon>Viridiplantae</taxon>
        <taxon>Chlorophyta</taxon>
        <taxon>core chlorophytes</taxon>
        <taxon>Trebouxiophyceae</taxon>
        <taxon>Chlorellales</taxon>
        <taxon>Chlorellaceae</taxon>
        <taxon>Chlorella clade</taxon>
        <taxon>Micractinium</taxon>
    </lineage>
</organism>
<dbReference type="EMBL" id="LHPF02000001">
    <property type="protein sequence ID" value="PSC76707.1"/>
    <property type="molecule type" value="Genomic_DNA"/>
</dbReference>